<dbReference type="PANTHER" id="PTHR28041:SF1">
    <property type="entry name" value="LARGE RIBOSOMAL SUBUNIT PROTEIN ML59"/>
    <property type="match status" value="1"/>
</dbReference>
<dbReference type="InterPro" id="IPR040922">
    <property type="entry name" value="Ribosomal_mL59_dom"/>
</dbReference>
<gene>
    <name evidence="2" type="ORF">TWF696_002628</name>
</gene>
<dbReference type="AlphaFoldDB" id="A0AAV9U249"/>
<evidence type="ECO:0000313" key="3">
    <source>
        <dbReference type="Proteomes" id="UP001375240"/>
    </source>
</evidence>
<organism evidence="2 3">
    <name type="scientific">Orbilia brochopaga</name>
    <dbReference type="NCBI Taxonomy" id="3140254"/>
    <lineage>
        <taxon>Eukaryota</taxon>
        <taxon>Fungi</taxon>
        <taxon>Dikarya</taxon>
        <taxon>Ascomycota</taxon>
        <taxon>Pezizomycotina</taxon>
        <taxon>Orbiliomycetes</taxon>
        <taxon>Orbiliales</taxon>
        <taxon>Orbiliaceae</taxon>
        <taxon>Orbilia</taxon>
    </lineage>
</organism>
<dbReference type="Pfam" id="PF18126">
    <property type="entry name" value="Mitoc_mL59"/>
    <property type="match status" value="1"/>
</dbReference>
<feature type="domain" description="Large ribosomal subunit protein mL59" evidence="1">
    <location>
        <begin position="20"/>
        <end position="134"/>
    </location>
</feature>
<dbReference type="EMBL" id="JAVHNQ010000013">
    <property type="protein sequence ID" value="KAK6334125.1"/>
    <property type="molecule type" value="Genomic_DNA"/>
</dbReference>
<dbReference type="Proteomes" id="UP001375240">
    <property type="component" value="Unassembled WGS sequence"/>
</dbReference>
<evidence type="ECO:0000313" key="2">
    <source>
        <dbReference type="EMBL" id="KAK6334125.1"/>
    </source>
</evidence>
<proteinExistence type="predicted"/>
<name>A0AAV9U249_9PEZI</name>
<protein>
    <recommendedName>
        <fullName evidence="1">Large ribosomal subunit protein mL59 domain-containing protein</fullName>
    </recommendedName>
</protein>
<dbReference type="PANTHER" id="PTHR28041">
    <property type="entry name" value="54S RIBOSOMAL PROTEIN L25, MITOCHONDRIAL"/>
    <property type="match status" value="1"/>
</dbReference>
<sequence length="147" mass="16948">MAAPQATSAYATLAKTLHPRLIRFFKRWPPGTADTPKLNPFTSTVNPATGKWQDPIYSLRRQADLCKLARKYGVETLLPPTVKSSMAREQRAQEVKKVTAKKVKGHIWERQLMQKVEKRKQAMLNMPKMIKEWKLKGHGRGWKAWPK</sequence>
<dbReference type="InterPro" id="IPR037507">
    <property type="entry name" value="Ribosomal_mL59"/>
</dbReference>
<keyword evidence="3" id="KW-1185">Reference proteome</keyword>
<dbReference type="GO" id="GO:0005762">
    <property type="term" value="C:mitochondrial large ribosomal subunit"/>
    <property type="evidence" value="ECO:0007669"/>
    <property type="project" value="InterPro"/>
</dbReference>
<accession>A0AAV9U249</accession>
<reference evidence="2 3" key="1">
    <citation type="submission" date="2019-10" db="EMBL/GenBank/DDBJ databases">
        <authorList>
            <person name="Palmer J.M."/>
        </authorList>
    </citation>
    <scope>NUCLEOTIDE SEQUENCE [LARGE SCALE GENOMIC DNA]</scope>
    <source>
        <strain evidence="2 3">TWF696</strain>
    </source>
</reference>
<comment type="caution">
    <text evidence="2">The sequence shown here is derived from an EMBL/GenBank/DDBJ whole genome shotgun (WGS) entry which is preliminary data.</text>
</comment>
<evidence type="ECO:0000259" key="1">
    <source>
        <dbReference type="Pfam" id="PF18126"/>
    </source>
</evidence>
<dbReference type="GO" id="GO:0003735">
    <property type="term" value="F:structural constituent of ribosome"/>
    <property type="evidence" value="ECO:0007669"/>
    <property type="project" value="InterPro"/>
</dbReference>